<evidence type="ECO:0000313" key="1">
    <source>
        <dbReference type="EMBL" id="SIT83767.1"/>
    </source>
</evidence>
<dbReference type="InterPro" id="IPR009922">
    <property type="entry name" value="DUF1457"/>
</dbReference>
<dbReference type="AlphaFoldDB" id="A0A1R3X0V4"/>
<dbReference type="OrthoDB" id="8478628at2"/>
<sequence length="228" mass="24899">MAQTGHHPDRGSGNGNVVFMNRFRNGRPLSPLHQAEAYWSALRREGDIPWRNEIDPRGLESVLRHVFILERTAPDQAQFRVAGQQVNNLAGVDLRRMPLAALFAARHRAAVGVLLRDVFAMPAVGDLILTAGGADDMDNPGGGTLEARMMLLPLRSDSGEIGRALGVLLSDQDMPATPRRFELLRAEARPVSGRSAEVLCGGIRRSEGQAPMPENASYLRLVPSHDSR</sequence>
<proteinExistence type="predicted"/>
<protein>
    <submittedName>
        <fullName evidence="1">PAS domain-containing protein</fullName>
    </submittedName>
</protein>
<keyword evidence="2" id="KW-1185">Reference proteome</keyword>
<name>A0A1R3X0V4_9RHOB</name>
<accession>A0A1R3X0V4</accession>
<evidence type="ECO:0000313" key="2">
    <source>
        <dbReference type="Proteomes" id="UP000192455"/>
    </source>
</evidence>
<dbReference type="Pfam" id="PF07310">
    <property type="entry name" value="PAS_5"/>
    <property type="match status" value="1"/>
</dbReference>
<dbReference type="EMBL" id="FTPS01000001">
    <property type="protein sequence ID" value="SIT83767.1"/>
    <property type="molecule type" value="Genomic_DNA"/>
</dbReference>
<dbReference type="STRING" id="515897.SAMN05421849_1976"/>
<organism evidence="1 2">
    <name type="scientific">Pontibaca methylaminivorans</name>
    <dbReference type="NCBI Taxonomy" id="515897"/>
    <lineage>
        <taxon>Bacteria</taxon>
        <taxon>Pseudomonadati</taxon>
        <taxon>Pseudomonadota</taxon>
        <taxon>Alphaproteobacteria</taxon>
        <taxon>Rhodobacterales</taxon>
        <taxon>Roseobacteraceae</taxon>
        <taxon>Pontibaca</taxon>
    </lineage>
</organism>
<gene>
    <name evidence="1" type="ORF">SAMN05421849_1976</name>
</gene>
<reference evidence="1 2" key="1">
    <citation type="submission" date="2017-01" db="EMBL/GenBank/DDBJ databases">
        <authorList>
            <person name="Mah S.A."/>
            <person name="Swanson W.J."/>
            <person name="Moy G.W."/>
            <person name="Vacquier V.D."/>
        </authorList>
    </citation>
    <scope>NUCLEOTIDE SEQUENCE [LARGE SCALE GENOMIC DNA]</scope>
    <source>
        <strain evidence="1 2">DSM 21219</strain>
    </source>
</reference>
<dbReference type="Proteomes" id="UP000192455">
    <property type="component" value="Unassembled WGS sequence"/>
</dbReference>
<dbReference type="RefSeq" id="WP_159438971.1">
    <property type="nucleotide sequence ID" value="NZ_FTPS01000001.1"/>
</dbReference>